<dbReference type="GO" id="GO:0046686">
    <property type="term" value="P:response to cadmium ion"/>
    <property type="evidence" value="ECO:0007669"/>
    <property type="project" value="TreeGrafter"/>
</dbReference>
<dbReference type="CDD" id="cd00090">
    <property type="entry name" value="HTH_ARSR"/>
    <property type="match status" value="1"/>
</dbReference>
<dbReference type="SMART" id="SM00418">
    <property type="entry name" value="HTH_ARSR"/>
    <property type="match status" value="1"/>
</dbReference>
<dbReference type="PROSITE" id="PS50987">
    <property type="entry name" value="HTH_ARSR_2"/>
    <property type="match status" value="1"/>
</dbReference>
<accession>A0A7Y7QHD1</accession>
<name>A0A7Y7QHD1_LACRH</name>
<keyword evidence="1" id="KW-0238">DNA-binding</keyword>
<feature type="domain" description="HTH arsR-type" evidence="2">
    <location>
        <begin position="1"/>
        <end position="95"/>
    </location>
</feature>
<evidence type="ECO:0000313" key="3">
    <source>
        <dbReference type="EMBL" id="NVO88273.1"/>
    </source>
</evidence>
<dbReference type="GO" id="GO:0097063">
    <property type="term" value="F:cadmium ion sensor activity"/>
    <property type="evidence" value="ECO:0007669"/>
    <property type="project" value="TreeGrafter"/>
</dbReference>
<dbReference type="Gene3D" id="1.10.10.10">
    <property type="entry name" value="Winged helix-like DNA-binding domain superfamily/Winged helix DNA-binding domain"/>
    <property type="match status" value="1"/>
</dbReference>
<dbReference type="Proteomes" id="UP000542889">
    <property type="component" value="Unassembled WGS sequence"/>
</dbReference>
<dbReference type="PANTHER" id="PTHR39168">
    <property type="entry name" value="TRANSCRIPTIONAL REGULATOR-RELATED"/>
    <property type="match status" value="1"/>
</dbReference>
<dbReference type="InterPro" id="IPR001845">
    <property type="entry name" value="HTH_ArsR_DNA-bd_dom"/>
</dbReference>
<sequence>MAKELPNITKIAVALSNHSKMLVLDSLMDKRGHTLLEIAREANIQPQTASYHLQNFINNGWVKMEKSGRFHYFFLVSDQVAALIEQFSPLSPSASTHTLTRALKVDKMRTFRSCYDHMAGKIGVLITDQLLADHLISEEPQAYQVTPDGLNFFEKDLNIDLETVQKKKRLFTVKCLDWSERKHHLGGALGNAIFDAFSKQAFVERDPNTKQALYLTAEGKYFLHTELNCQFE</sequence>
<evidence type="ECO:0000256" key="1">
    <source>
        <dbReference type="ARBA" id="ARBA00023125"/>
    </source>
</evidence>
<comment type="caution">
    <text evidence="3">The sequence shown here is derived from an EMBL/GenBank/DDBJ whole genome shotgun (WGS) entry which is preliminary data.</text>
</comment>
<dbReference type="GO" id="GO:0032791">
    <property type="term" value="F:lead ion binding"/>
    <property type="evidence" value="ECO:0007669"/>
    <property type="project" value="TreeGrafter"/>
</dbReference>
<dbReference type="RefSeq" id="WP_176818035.1">
    <property type="nucleotide sequence ID" value="NZ_JABXWP010000008.1"/>
</dbReference>
<evidence type="ECO:0000259" key="2">
    <source>
        <dbReference type="PROSITE" id="PS50987"/>
    </source>
</evidence>
<dbReference type="Pfam" id="PF13412">
    <property type="entry name" value="HTH_24"/>
    <property type="match status" value="1"/>
</dbReference>
<gene>
    <name evidence="3" type="ORF">HWN39_07115</name>
</gene>
<dbReference type="GO" id="GO:0003677">
    <property type="term" value="F:DNA binding"/>
    <property type="evidence" value="ECO:0007669"/>
    <property type="project" value="UniProtKB-KW"/>
</dbReference>
<dbReference type="InterPro" id="IPR036390">
    <property type="entry name" value="WH_DNA-bd_sf"/>
</dbReference>
<reference evidence="3 4" key="1">
    <citation type="submission" date="2020-06" db="EMBL/GenBank/DDBJ databases">
        <title>Lactobacillus rhamnosus QC,genome.</title>
        <authorList>
            <person name="Yi H."/>
            <person name="Jin M."/>
        </authorList>
    </citation>
    <scope>NUCLEOTIDE SEQUENCE [LARGE SCALE GENOMIC DNA]</scope>
    <source>
        <strain evidence="3 4">QC</strain>
    </source>
</reference>
<dbReference type="GO" id="GO:0010288">
    <property type="term" value="P:response to lead ion"/>
    <property type="evidence" value="ECO:0007669"/>
    <property type="project" value="TreeGrafter"/>
</dbReference>
<dbReference type="AlphaFoldDB" id="A0A7Y7QHD1"/>
<proteinExistence type="predicted"/>
<dbReference type="GO" id="GO:0003700">
    <property type="term" value="F:DNA-binding transcription factor activity"/>
    <property type="evidence" value="ECO:0007669"/>
    <property type="project" value="InterPro"/>
</dbReference>
<evidence type="ECO:0000313" key="4">
    <source>
        <dbReference type="Proteomes" id="UP000542889"/>
    </source>
</evidence>
<dbReference type="InterPro" id="IPR011991">
    <property type="entry name" value="ArsR-like_HTH"/>
</dbReference>
<dbReference type="SUPFAM" id="SSF46785">
    <property type="entry name" value="Winged helix' DNA-binding domain"/>
    <property type="match status" value="1"/>
</dbReference>
<dbReference type="PANTHER" id="PTHR39168:SF1">
    <property type="entry name" value="TRANSCRIPTIONAL REGULATORY PROTEIN"/>
    <property type="match status" value="1"/>
</dbReference>
<dbReference type="InterPro" id="IPR036388">
    <property type="entry name" value="WH-like_DNA-bd_sf"/>
</dbReference>
<dbReference type="EMBL" id="JABXWP010000008">
    <property type="protein sequence ID" value="NVO88273.1"/>
    <property type="molecule type" value="Genomic_DNA"/>
</dbReference>
<organism evidence="3 4">
    <name type="scientific">Lacticaseibacillus rhamnosus</name>
    <name type="common">Lactobacillus rhamnosus</name>
    <dbReference type="NCBI Taxonomy" id="47715"/>
    <lineage>
        <taxon>Bacteria</taxon>
        <taxon>Bacillati</taxon>
        <taxon>Bacillota</taxon>
        <taxon>Bacilli</taxon>
        <taxon>Lactobacillales</taxon>
        <taxon>Lactobacillaceae</taxon>
        <taxon>Lacticaseibacillus</taxon>
    </lineage>
</organism>
<dbReference type="InterPro" id="IPR052543">
    <property type="entry name" value="HTH_Metal-responsive_Reg"/>
</dbReference>
<protein>
    <submittedName>
        <fullName evidence="3">Winged helix-turn-helix transcriptional regulator</fullName>
    </submittedName>
</protein>